<dbReference type="InParanoid" id="T1HRA2"/>
<keyword evidence="5" id="KW-0272">Extracellular matrix</keyword>
<dbReference type="InterPro" id="IPR005817">
    <property type="entry name" value="Wnt"/>
</dbReference>
<dbReference type="HOGENOM" id="CLU_033039_2_1_1"/>
<dbReference type="PANTHER" id="PTHR12027">
    <property type="entry name" value="WNT RELATED"/>
    <property type="match status" value="1"/>
</dbReference>
<evidence type="ECO:0000256" key="4">
    <source>
        <dbReference type="ARBA" id="ARBA00022525"/>
    </source>
</evidence>
<dbReference type="GO" id="GO:0005125">
    <property type="term" value="F:cytokine activity"/>
    <property type="evidence" value="ECO:0007669"/>
    <property type="project" value="TreeGrafter"/>
</dbReference>
<keyword evidence="7" id="KW-1015">Disulfide bond</keyword>
<evidence type="ECO:0000256" key="3">
    <source>
        <dbReference type="ARBA" id="ARBA00022473"/>
    </source>
</evidence>
<dbReference type="EnsemblMetazoa" id="RPRC006572-RA">
    <property type="protein sequence ID" value="RPRC006572-PA"/>
    <property type="gene ID" value="RPRC006572"/>
</dbReference>
<dbReference type="GO" id="GO:0005109">
    <property type="term" value="F:frizzled binding"/>
    <property type="evidence" value="ECO:0007669"/>
    <property type="project" value="TreeGrafter"/>
</dbReference>
<dbReference type="AlphaFoldDB" id="T1HRA2"/>
<dbReference type="GO" id="GO:0060070">
    <property type="term" value="P:canonical Wnt signaling pathway"/>
    <property type="evidence" value="ECO:0007669"/>
    <property type="project" value="TreeGrafter"/>
</dbReference>
<dbReference type="VEuPathDB" id="VectorBase:RPRC006572"/>
<evidence type="ECO:0000256" key="6">
    <source>
        <dbReference type="ARBA" id="ARBA00022687"/>
    </source>
</evidence>
<dbReference type="PRINTS" id="PR01349">
    <property type="entry name" value="WNTPROTEIN"/>
</dbReference>
<dbReference type="GO" id="GO:0045165">
    <property type="term" value="P:cell fate commitment"/>
    <property type="evidence" value="ECO:0007669"/>
    <property type="project" value="TreeGrafter"/>
</dbReference>
<dbReference type="STRING" id="13249.T1HRA2"/>
<proteinExistence type="inferred from homology"/>
<name>T1HRA2_RHOPR</name>
<keyword evidence="11" id="KW-1185">Reference proteome</keyword>
<dbReference type="PANTHER" id="PTHR12027:SF81">
    <property type="entry name" value="WNT INHIBITOR OF DORSAL PROTEIN"/>
    <property type="match status" value="1"/>
</dbReference>
<dbReference type="InterPro" id="IPR018161">
    <property type="entry name" value="Wnt_CS"/>
</dbReference>
<organism evidence="10 11">
    <name type="scientific">Rhodnius prolixus</name>
    <name type="common">Triatomid bug</name>
    <dbReference type="NCBI Taxonomy" id="13249"/>
    <lineage>
        <taxon>Eukaryota</taxon>
        <taxon>Metazoa</taxon>
        <taxon>Ecdysozoa</taxon>
        <taxon>Arthropoda</taxon>
        <taxon>Hexapoda</taxon>
        <taxon>Insecta</taxon>
        <taxon>Pterygota</taxon>
        <taxon>Neoptera</taxon>
        <taxon>Paraneoptera</taxon>
        <taxon>Hemiptera</taxon>
        <taxon>Heteroptera</taxon>
        <taxon>Panheteroptera</taxon>
        <taxon>Cimicomorpha</taxon>
        <taxon>Reduviidae</taxon>
        <taxon>Triatominae</taxon>
        <taxon>Rhodnius</taxon>
    </lineage>
</organism>
<protein>
    <recommendedName>
        <fullName evidence="9">Protein Wnt</fullName>
    </recommendedName>
</protein>
<evidence type="ECO:0000313" key="11">
    <source>
        <dbReference type="Proteomes" id="UP000015103"/>
    </source>
</evidence>
<accession>T1HRA2</accession>
<comment type="subcellular location">
    <subcellularLocation>
        <location evidence="1 9">Secreted</location>
        <location evidence="1 9">Extracellular space</location>
        <location evidence="1 9">Extracellular matrix</location>
    </subcellularLocation>
</comment>
<dbReference type="Proteomes" id="UP000015103">
    <property type="component" value="Unassembled WGS sequence"/>
</dbReference>
<dbReference type="GO" id="GO:0005615">
    <property type="term" value="C:extracellular space"/>
    <property type="evidence" value="ECO:0007669"/>
    <property type="project" value="TreeGrafter"/>
</dbReference>
<reference evidence="10" key="1">
    <citation type="submission" date="2015-05" db="UniProtKB">
        <authorList>
            <consortium name="EnsemblMetazoa"/>
        </authorList>
    </citation>
    <scope>IDENTIFICATION</scope>
</reference>
<evidence type="ECO:0000256" key="2">
    <source>
        <dbReference type="ARBA" id="ARBA00005683"/>
    </source>
</evidence>
<evidence type="ECO:0000256" key="9">
    <source>
        <dbReference type="RuleBase" id="RU003500"/>
    </source>
</evidence>
<sequence>QELRESLVKVIAKGTSLALNQCKEQFRWERWNCPQSLFHNEKILACTDVVLVLMLKYFITREDAFVSSITSAAIVYAVTRACTKGTLTTCGCAKRGAPILLGNNEWTWSGCSDDVSFGDQVALTFLTSLQEGQADVLAKVHLHNNRLGRLIVREHVRPECKCHGVSGSCGTKTCWYKMAPFSEVGAILKQRYMRAQRVQLNTAARNSELNIPESQMVFLENSPDYCKPNSSLG</sequence>
<evidence type="ECO:0000256" key="7">
    <source>
        <dbReference type="ARBA" id="ARBA00023157"/>
    </source>
</evidence>
<evidence type="ECO:0000256" key="1">
    <source>
        <dbReference type="ARBA" id="ARBA00004498"/>
    </source>
</evidence>
<keyword evidence="3 9" id="KW-0217">Developmental protein</keyword>
<keyword evidence="6 9" id="KW-0879">Wnt signaling pathway</keyword>
<keyword evidence="4" id="KW-0964">Secreted</keyword>
<comment type="similarity">
    <text evidence="2 9">Belongs to the Wnt family.</text>
</comment>
<dbReference type="eggNOG" id="KOG3913">
    <property type="taxonomic scope" value="Eukaryota"/>
</dbReference>
<dbReference type="SMART" id="SM00097">
    <property type="entry name" value="WNT1"/>
    <property type="match status" value="1"/>
</dbReference>
<keyword evidence="8" id="KW-0449">Lipoprotein</keyword>
<evidence type="ECO:0000313" key="10">
    <source>
        <dbReference type="EnsemblMetazoa" id="RPRC006572-PA"/>
    </source>
</evidence>
<dbReference type="PROSITE" id="PS00246">
    <property type="entry name" value="WNT1"/>
    <property type="match status" value="1"/>
</dbReference>
<evidence type="ECO:0000256" key="8">
    <source>
        <dbReference type="ARBA" id="ARBA00023288"/>
    </source>
</evidence>
<dbReference type="EMBL" id="ACPB03003192">
    <property type="status" value="NOT_ANNOTATED_CDS"/>
    <property type="molecule type" value="Genomic_DNA"/>
</dbReference>
<evidence type="ECO:0000256" key="5">
    <source>
        <dbReference type="ARBA" id="ARBA00022530"/>
    </source>
</evidence>
<dbReference type="Pfam" id="PF00110">
    <property type="entry name" value="wnt"/>
    <property type="match status" value="1"/>
</dbReference>
<comment type="function">
    <text evidence="9">Ligand for members of the frizzled family of seven transmembrane receptors.</text>
</comment>
<dbReference type="GO" id="GO:0030182">
    <property type="term" value="P:neuron differentiation"/>
    <property type="evidence" value="ECO:0007669"/>
    <property type="project" value="TreeGrafter"/>
</dbReference>
<dbReference type="OMA" id="ASCNCKF"/>